<feature type="compositionally biased region" description="Polar residues" evidence="5">
    <location>
        <begin position="772"/>
        <end position="781"/>
    </location>
</feature>
<reference evidence="9 10" key="1">
    <citation type="journal article" date="2017" name="Mol. Biol. Evol.">
        <title>The 4-celled Tetrabaena socialis nuclear genome reveals the essential components for genetic control of cell number at the origin of multicellularity in the volvocine lineage.</title>
        <authorList>
            <person name="Featherston J."/>
            <person name="Arakaki Y."/>
            <person name="Hanschen E.R."/>
            <person name="Ferris P.J."/>
            <person name="Michod R.E."/>
            <person name="Olson B.J.S.C."/>
            <person name="Nozaki H."/>
            <person name="Durand P.M."/>
        </authorList>
    </citation>
    <scope>NUCLEOTIDE SEQUENCE [LARGE SCALE GENOMIC DNA]</scope>
    <source>
        <strain evidence="9 10">NIES-571</strain>
    </source>
</reference>
<sequence length="1288" mass="132583">MPSARPLLALLLLSLISCSLAAVDARAAGNVSSVELGRPPASRAPPPASRLPFDLYILSTYWPPSVISEASQSRARHIVATRVASAGFWTHGLWPARCGGAQLPTSSLPTSATGHAIPLSNCHLHRWHLVPALFTPKPVVEAHYDLVHQPVQVLAEALDLAALWDSTPHIAAFVEDLPVGMGLKGGIARKLLKEKYGTPEPPGSFDVDVLLFIKEYSPEARRAARETIAGCRLGGLVLEPQDVEVLSKDWLAEYFMSRDVTQNEVLILKTAPEEAVLYFTAQAREDVAAGLIRPCVHALKTEFHLVWELERDGTPYTASQQVCRSLVRYLKGHGTDYAFDRATWCHYRKAGLSKTEMFKVLRAFHEDDARMQTAVDHLVDIGFLHRRELRRAGGVNMLWGLLLQEVNAQICKHGGRFVLGALDPDGVERWLEGKKASTAARLIAEEMRSSRTGFVPSEESVLDLGLLTFPQQLIDFIATGPTFDSAAYLRSAAAAAMSSLAASGPDATAVRVPGAAGGALDAGGGAARDDDAAAEVRVVPAGKLRWQAMQSAAAAGGGLVYQVVRRAGSGQGAQGQSPTPGSPTVRGGGNGGGAFGGSFMGGGGGSCAGAFGSSFGGGGGGAGGGWGGGAGGGGAGGGGAGGMEEELHVGLERLGEALLFSGGAGAGAAQQLSPAPAGGPGPAGVGSGGELPEAAAPGGGGALSQAERSLQELAGSARQTNRRQNAALKELIGASLSGQGSGSSDRAARSTAASGDATPFANASTPTPPLSNAPSMTNLSGANAPAPQQPLLLPPSHSSGRLGGAQPRRLRNAASGAAAAAAAAAVAAAAPPPLPLEGGSGRLSADVLDSVAGGSGDGDGGGPRESVAYWVRHSMAADLGTPDMGPDVLGSFYHTAGTGGAGGVLGGGAEGVGDDDAYEPLVLDTETQQRRRPTLGQLFMFVVGVMAINKSMLLLSYSLMLCGLAARLCLPRVEAALFDAFNALDTQNFWDNLVLAVGLVVSDICLTLLGSLALEFFTRTAMRELFRRFFEHVVFQDMPFFARLSPGELMARTSGDSLTLRGIVSNTIYRLIEGVALFVGAAAFLATSSGHLFRGRPQLAAVFVLIAAVDVAEAGLLGLYLRKCVSMVGVFRTTLEDNVAVAAPGRLVEGPDVRNACRAAGLHEEAISLKDGYFTMLGEGSGNALSSAGLLRLAVARALLRRGALVLLEDADAFVEAVGEARLMAVLRQLRAAGSCVVVVCGAAPAPRWDWADGHVHLHTGTLAVANRPWTAAAAAAAGAGPAAAAHA</sequence>
<keyword evidence="2 6" id="KW-0812">Transmembrane</keyword>
<feature type="region of interest" description="Disordered" evidence="5">
    <location>
        <begin position="735"/>
        <end position="811"/>
    </location>
</feature>
<feature type="compositionally biased region" description="Low complexity" evidence="5">
    <location>
        <begin position="735"/>
        <end position="758"/>
    </location>
</feature>
<dbReference type="GO" id="GO:0005524">
    <property type="term" value="F:ATP binding"/>
    <property type="evidence" value="ECO:0007669"/>
    <property type="project" value="InterPro"/>
</dbReference>
<feature type="domain" description="ABC transmembrane type-1" evidence="8">
    <location>
        <begin position="959"/>
        <end position="1109"/>
    </location>
</feature>
<keyword evidence="7" id="KW-0732">Signal</keyword>
<dbReference type="Pfam" id="PF00664">
    <property type="entry name" value="ABC_membrane"/>
    <property type="match status" value="1"/>
</dbReference>
<feature type="transmembrane region" description="Helical" evidence="6">
    <location>
        <begin position="1099"/>
        <end position="1121"/>
    </location>
</feature>
<keyword evidence="4 6" id="KW-0472">Membrane</keyword>
<dbReference type="SUPFAM" id="SSF55895">
    <property type="entry name" value="Ribonuclease Rh-like"/>
    <property type="match status" value="1"/>
</dbReference>
<evidence type="ECO:0000256" key="5">
    <source>
        <dbReference type="SAM" id="MobiDB-lite"/>
    </source>
</evidence>
<feature type="region of interest" description="Disordered" evidence="5">
    <location>
        <begin position="666"/>
        <end position="706"/>
    </location>
</feature>
<name>A0A2J8AIC5_9CHLO</name>
<feature type="signal peptide" evidence="7">
    <location>
        <begin position="1"/>
        <end position="21"/>
    </location>
</feature>
<accession>A0A2J8AIC5</accession>
<proteinExistence type="predicted"/>
<evidence type="ECO:0000259" key="8">
    <source>
        <dbReference type="PROSITE" id="PS50929"/>
    </source>
</evidence>
<dbReference type="GO" id="GO:0033897">
    <property type="term" value="F:ribonuclease T2 activity"/>
    <property type="evidence" value="ECO:0007669"/>
    <property type="project" value="InterPro"/>
</dbReference>
<dbReference type="GO" id="GO:0003723">
    <property type="term" value="F:RNA binding"/>
    <property type="evidence" value="ECO:0007669"/>
    <property type="project" value="InterPro"/>
</dbReference>
<dbReference type="InterPro" id="IPR011527">
    <property type="entry name" value="ABC1_TM_dom"/>
</dbReference>
<dbReference type="GO" id="GO:0016020">
    <property type="term" value="C:membrane"/>
    <property type="evidence" value="ECO:0007669"/>
    <property type="project" value="UniProtKB-SubCell"/>
</dbReference>
<dbReference type="PANTHER" id="PTHR43394">
    <property type="entry name" value="ATP-DEPENDENT PERMEASE MDL1, MITOCHONDRIAL"/>
    <property type="match status" value="1"/>
</dbReference>
<dbReference type="InterPro" id="IPR036640">
    <property type="entry name" value="ABC1_TM_sf"/>
</dbReference>
<evidence type="ECO:0000313" key="9">
    <source>
        <dbReference type="EMBL" id="PNH12273.1"/>
    </source>
</evidence>
<dbReference type="SUPFAM" id="SSF90123">
    <property type="entry name" value="ABC transporter transmembrane region"/>
    <property type="match status" value="1"/>
</dbReference>
<gene>
    <name evidence="9" type="ORF">TSOC_000764</name>
</gene>
<evidence type="ECO:0000256" key="7">
    <source>
        <dbReference type="SAM" id="SignalP"/>
    </source>
</evidence>
<dbReference type="Gene3D" id="1.20.1560.10">
    <property type="entry name" value="ABC transporter type 1, transmembrane domain"/>
    <property type="match status" value="1"/>
</dbReference>
<comment type="subcellular location">
    <subcellularLocation>
        <location evidence="1">Membrane</location>
        <topology evidence="1">Multi-pass membrane protein</topology>
    </subcellularLocation>
</comment>
<keyword evidence="3 6" id="KW-1133">Transmembrane helix</keyword>
<dbReference type="Proteomes" id="UP000236333">
    <property type="component" value="Unassembled WGS sequence"/>
</dbReference>
<dbReference type="InterPro" id="IPR027417">
    <property type="entry name" value="P-loop_NTPase"/>
</dbReference>
<feature type="compositionally biased region" description="Gly residues" evidence="5">
    <location>
        <begin position="678"/>
        <end position="689"/>
    </location>
</feature>
<dbReference type="Gene3D" id="3.40.50.300">
    <property type="entry name" value="P-loop containing nucleotide triphosphate hydrolases"/>
    <property type="match status" value="1"/>
</dbReference>
<evidence type="ECO:0000313" key="10">
    <source>
        <dbReference type="Proteomes" id="UP000236333"/>
    </source>
</evidence>
<dbReference type="PROSITE" id="PS51257">
    <property type="entry name" value="PROKAR_LIPOPROTEIN"/>
    <property type="match status" value="1"/>
</dbReference>
<feature type="transmembrane region" description="Helical" evidence="6">
    <location>
        <begin position="993"/>
        <end position="1018"/>
    </location>
</feature>
<dbReference type="GO" id="GO:0015421">
    <property type="term" value="F:ABC-type oligopeptide transporter activity"/>
    <property type="evidence" value="ECO:0007669"/>
    <property type="project" value="TreeGrafter"/>
</dbReference>
<feature type="region of interest" description="Disordered" evidence="5">
    <location>
        <begin position="570"/>
        <end position="593"/>
    </location>
</feature>
<protein>
    <submittedName>
        <fullName evidence="9">ABC transporter B family member 5</fullName>
    </submittedName>
</protein>
<dbReference type="InterPro" id="IPR036430">
    <property type="entry name" value="RNase_T2-like_sf"/>
</dbReference>
<evidence type="ECO:0000256" key="4">
    <source>
        <dbReference type="ARBA" id="ARBA00023136"/>
    </source>
</evidence>
<feature type="chain" id="PRO_5014347512" evidence="7">
    <location>
        <begin position="22"/>
        <end position="1288"/>
    </location>
</feature>
<evidence type="ECO:0000256" key="1">
    <source>
        <dbReference type="ARBA" id="ARBA00004141"/>
    </source>
</evidence>
<evidence type="ECO:0000256" key="6">
    <source>
        <dbReference type="SAM" id="Phobius"/>
    </source>
</evidence>
<dbReference type="EMBL" id="PGGS01000011">
    <property type="protein sequence ID" value="PNH12273.1"/>
    <property type="molecule type" value="Genomic_DNA"/>
</dbReference>
<feature type="compositionally biased region" description="Low complexity" evidence="5">
    <location>
        <begin position="666"/>
        <end position="676"/>
    </location>
</feature>
<dbReference type="InterPro" id="IPR039421">
    <property type="entry name" value="Type_1_exporter"/>
</dbReference>
<organism evidence="9 10">
    <name type="scientific">Tetrabaena socialis</name>
    <dbReference type="NCBI Taxonomy" id="47790"/>
    <lineage>
        <taxon>Eukaryota</taxon>
        <taxon>Viridiplantae</taxon>
        <taxon>Chlorophyta</taxon>
        <taxon>core chlorophytes</taxon>
        <taxon>Chlorophyceae</taxon>
        <taxon>CS clade</taxon>
        <taxon>Chlamydomonadales</taxon>
        <taxon>Tetrabaenaceae</taxon>
        <taxon>Tetrabaena</taxon>
    </lineage>
</organism>
<dbReference type="OrthoDB" id="435754at2759"/>
<dbReference type="SUPFAM" id="SSF52540">
    <property type="entry name" value="P-loop containing nucleoside triphosphate hydrolases"/>
    <property type="match status" value="1"/>
</dbReference>
<evidence type="ECO:0000256" key="2">
    <source>
        <dbReference type="ARBA" id="ARBA00022692"/>
    </source>
</evidence>
<feature type="compositionally biased region" description="Low complexity" evidence="5">
    <location>
        <begin position="574"/>
        <end position="583"/>
    </location>
</feature>
<dbReference type="PROSITE" id="PS50929">
    <property type="entry name" value="ABC_TM1F"/>
    <property type="match status" value="1"/>
</dbReference>
<dbReference type="PANTHER" id="PTHR43394:SF1">
    <property type="entry name" value="ATP-BINDING CASSETTE SUB-FAMILY B MEMBER 10, MITOCHONDRIAL"/>
    <property type="match status" value="1"/>
</dbReference>
<feature type="compositionally biased region" description="Low complexity" evidence="5">
    <location>
        <begin position="784"/>
        <end position="795"/>
    </location>
</feature>
<comment type="caution">
    <text evidence="9">The sequence shown here is derived from an EMBL/GenBank/DDBJ whole genome shotgun (WGS) entry which is preliminary data.</text>
</comment>
<dbReference type="Gene3D" id="3.90.730.10">
    <property type="entry name" value="Ribonuclease T2-like"/>
    <property type="match status" value="1"/>
</dbReference>
<keyword evidence="10" id="KW-1185">Reference proteome</keyword>
<feature type="transmembrane region" description="Helical" evidence="6">
    <location>
        <begin position="1071"/>
        <end position="1093"/>
    </location>
</feature>
<evidence type="ECO:0000256" key="3">
    <source>
        <dbReference type="ARBA" id="ARBA00022989"/>
    </source>
</evidence>